<dbReference type="EMBL" id="NIDE01000005">
    <property type="protein sequence ID" value="OWK41818.1"/>
    <property type="molecule type" value="Genomic_DNA"/>
</dbReference>
<keyword evidence="3" id="KW-1185">Reference proteome</keyword>
<dbReference type="AlphaFoldDB" id="A0A225DTF6"/>
<dbReference type="Proteomes" id="UP000214646">
    <property type="component" value="Unassembled WGS sequence"/>
</dbReference>
<name>A0A225DTF6_9BACT</name>
<gene>
    <name evidence="2" type="ORF">FRUB_03896</name>
</gene>
<evidence type="ECO:0000256" key="1">
    <source>
        <dbReference type="SAM" id="MobiDB-lite"/>
    </source>
</evidence>
<dbReference type="InterPro" id="IPR038081">
    <property type="entry name" value="CalX-like_sf"/>
</dbReference>
<accession>A0A225DTF6</accession>
<proteinExistence type="predicted"/>
<reference evidence="3" key="1">
    <citation type="submission" date="2017-06" db="EMBL/GenBank/DDBJ databases">
        <title>Genome analysis of Fimbriiglobus ruber SP5, the first member of the order Planctomycetales with confirmed chitinolytic capability.</title>
        <authorList>
            <person name="Ravin N.V."/>
            <person name="Rakitin A.L."/>
            <person name="Ivanova A.A."/>
            <person name="Beletsky A.V."/>
            <person name="Kulichevskaya I.S."/>
            <person name="Mardanov A.V."/>
            <person name="Dedysh S.N."/>
        </authorList>
    </citation>
    <scope>NUCLEOTIDE SEQUENCE [LARGE SCALE GENOMIC DNA]</scope>
    <source>
        <strain evidence="3">SP5</strain>
    </source>
</reference>
<feature type="region of interest" description="Disordered" evidence="1">
    <location>
        <begin position="151"/>
        <end position="185"/>
    </location>
</feature>
<comment type="caution">
    <text evidence="2">The sequence shown here is derived from an EMBL/GenBank/DDBJ whole genome shotgun (WGS) entry which is preliminary data.</text>
</comment>
<dbReference type="Gene3D" id="2.60.40.2030">
    <property type="match status" value="1"/>
</dbReference>
<feature type="compositionally biased region" description="Low complexity" evidence="1">
    <location>
        <begin position="172"/>
        <end position="185"/>
    </location>
</feature>
<dbReference type="SUPFAM" id="SSF141072">
    <property type="entry name" value="CalX-like"/>
    <property type="match status" value="1"/>
</dbReference>
<evidence type="ECO:0000313" key="3">
    <source>
        <dbReference type="Proteomes" id="UP000214646"/>
    </source>
</evidence>
<organism evidence="2 3">
    <name type="scientific">Fimbriiglobus ruber</name>
    <dbReference type="NCBI Taxonomy" id="1908690"/>
    <lineage>
        <taxon>Bacteria</taxon>
        <taxon>Pseudomonadati</taxon>
        <taxon>Planctomycetota</taxon>
        <taxon>Planctomycetia</taxon>
        <taxon>Gemmatales</taxon>
        <taxon>Gemmataceae</taxon>
        <taxon>Fimbriiglobus</taxon>
    </lineage>
</organism>
<protein>
    <submittedName>
        <fullName evidence="2">Alkaline phosphatase</fullName>
    </submittedName>
</protein>
<sequence>MTAIEVTVTPIDDNQVDGNQTVVEALTGLSSNQRYTISGTAVTDTITETLATAWITADENAVKFGPGGLTSGYFTIHRSYSSGTIAVAYGPPTGSAVQGTNYSSPLGGTQTVTFTPGVTAIEVTVTPIDDNQADGNQTVIEALTGLSSNQRYTISGPAATDTIQEIRPRPGSRPTRTPSSSGRAG</sequence>
<evidence type="ECO:0000313" key="2">
    <source>
        <dbReference type="EMBL" id="OWK41818.1"/>
    </source>
</evidence>